<evidence type="ECO:0000256" key="2">
    <source>
        <dbReference type="SAM" id="MobiDB-lite"/>
    </source>
</evidence>
<proteinExistence type="inferred from homology"/>
<keyword evidence="5" id="KW-1185">Reference proteome</keyword>
<reference evidence="4 5" key="1">
    <citation type="submission" date="2024-08" db="EMBL/GenBank/DDBJ databases">
        <authorList>
            <person name="Cucini C."/>
            <person name="Frati F."/>
        </authorList>
    </citation>
    <scope>NUCLEOTIDE SEQUENCE [LARGE SCALE GENOMIC DNA]</scope>
</reference>
<evidence type="ECO:0000313" key="4">
    <source>
        <dbReference type="EMBL" id="CAL8079310.1"/>
    </source>
</evidence>
<dbReference type="EMBL" id="CAXLJM020000013">
    <property type="protein sequence ID" value="CAL8079310.1"/>
    <property type="molecule type" value="Genomic_DNA"/>
</dbReference>
<sequence length="171" mass="19339">MDQSATPKRRHPTPYPQVRRRISDTAEESATNSRREACDDDAQGKPSNASVATGATKGPKREAREQKKSSKIFGIERSRIAKYERTSEFNIPRLKFQRLCGEILLEMGSRTGSSVTKMKVGALEALQLAAEEHIEFLFGDTFLMCLQKNRTTVRAKDLQLARKIRGDTFKY</sequence>
<accession>A0ABP1PXQ6</accession>
<gene>
    <name evidence="4" type="ORF">ODALV1_LOCUS4332</name>
</gene>
<organism evidence="4 5">
    <name type="scientific">Orchesella dallaii</name>
    <dbReference type="NCBI Taxonomy" id="48710"/>
    <lineage>
        <taxon>Eukaryota</taxon>
        <taxon>Metazoa</taxon>
        <taxon>Ecdysozoa</taxon>
        <taxon>Arthropoda</taxon>
        <taxon>Hexapoda</taxon>
        <taxon>Collembola</taxon>
        <taxon>Entomobryomorpha</taxon>
        <taxon>Entomobryoidea</taxon>
        <taxon>Orchesellidae</taxon>
        <taxon>Orchesellinae</taxon>
        <taxon>Orchesella</taxon>
    </lineage>
</organism>
<dbReference type="Proteomes" id="UP001642540">
    <property type="component" value="Unassembled WGS sequence"/>
</dbReference>
<dbReference type="InterPro" id="IPR000164">
    <property type="entry name" value="Histone_H3/CENP-A"/>
</dbReference>
<dbReference type="PANTHER" id="PTHR11426">
    <property type="entry name" value="HISTONE H3"/>
    <property type="match status" value="1"/>
</dbReference>
<comment type="caution">
    <text evidence="4">The sequence shown here is derived from an EMBL/GenBank/DDBJ whole genome shotgun (WGS) entry which is preliminary data.</text>
</comment>
<dbReference type="InterPro" id="IPR009072">
    <property type="entry name" value="Histone-fold"/>
</dbReference>
<feature type="domain" description="Core Histone H2A/H2B/H3" evidence="3">
    <location>
        <begin position="77"/>
        <end position="164"/>
    </location>
</feature>
<evidence type="ECO:0000256" key="1">
    <source>
        <dbReference type="ARBA" id="ARBA00010343"/>
    </source>
</evidence>
<dbReference type="Gene3D" id="1.10.20.10">
    <property type="entry name" value="Histone, subunit A"/>
    <property type="match status" value="1"/>
</dbReference>
<dbReference type="SUPFAM" id="SSF47113">
    <property type="entry name" value="Histone-fold"/>
    <property type="match status" value="1"/>
</dbReference>
<dbReference type="Pfam" id="PF00125">
    <property type="entry name" value="Histone"/>
    <property type="match status" value="1"/>
</dbReference>
<protein>
    <recommendedName>
        <fullName evidence="3">Core Histone H2A/H2B/H3 domain-containing protein</fullName>
    </recommendedName>
</protein>
<evidence type="ECO:0000313" key="5">
    <source>
        <dbReference type="Proteomes" id="UP001642540"/>
    </source>
</evidence>
<dbReference type="SMART" id="SM00428">
    <property type="entry name" value="H3"/>
    <property type="match status" value="1"/>
</dbReference>
<evidence type="ECO:0000259" key="3">
    <source>
        <dbReference type="Pfam" id="PF00125"/>
    </source>
</evidence>
<feature type="compositionally biased region" description="Basic and acidic residues" evidence="2">
    <location>
        <begin position="59"/>
        <end position="71"/>
    </location>
</feature>
<name>A0ABP1PXQ6_9HEXA</name>
<dbReference type="InterPro" id="IPR007125">
    <property type="entry name" value="H2A/H2B/H3"/>
</dbReference>
<comment type="similarity">
    <text evidence="1">Belongs to the histone H3 family.</text>
</comment>
<feature type="region of interest" description="Disordered" evidence="2">
    <location>
        <begin position="1"/>
        <end position="71"/>
    </location>
</feature>